<proteinExistence type="inferred from homology"/>
<accession>A0ABW6SCM4</accession>
<name>A0ABW6SCM4_9NOCA</name>
<dbReference type="InterPro" id="IPR051121">
    <property type="entry name" value="FAH"/>
</dbReference>
<dbReference type="InterPro" id="IPR011234">
    <property type="entry name" value="Fumarylacetoacetase-like_C"/>
</dbReference>
<dbReference type="Pfam" id="PF01557">
    <property type="entry name" value="FAA_hydrolase"/>
    <property type="match status" value="1"/>
</dbReference>
<reference evidence="4 5" key="1">
    <citation type="submission" date="2024-10" db="EMBL/GenBank/DDBJ databases">
        <title>The Natural Products Discovery Center: Release of the First 8490 Sequenced Strains for Exploring Actinobacteria Biosynthetic Diversity.</title>
        <authorList>
            <person name="Kalkreuter E."/>
            <person name="Kautsar S.A."/>
            <person name="Yang D."/>
            <person name="Bader C.D."/>
            <person name="Teijaro C.N."/>
            <person name="Fluegel L."/>
            <person name="Davis C.M."/>
            <person name="Simpson J.R."/>
            <person name="Lauterbach L."/>
            <person name="Steele A.D."/>
            <person name="Gui C."/>
            <person name="Meng S."/>
            <person name="Li G."/>
            <person name="Viehrig K."/>
            <person name="Ye F."/>
            <person name="Su P."/>
            <person name="Kiefer A.F."/>
            <person name="Nichols A."/>
            <person name="Cepeda A.J."/>
            <person name="Yan W."/>
            <person name="Fan B."/>
            <person name="Jiang Y."/>
            <person name="Adhikari A."/>
            <person name="Zheng C.-J."/>
            <person name="Schuster L."/>
            <person name="Cowan T.M."/>
            <person name="Smanski M.J."/>
            <person name="Chevrette M.G."/>
            <person name="De Carvalho L.P.S."/>
            <person name="Shen B."/>
        </authorList>
    </citation>
    <scope>NUCLEOTIDE SEQUENCE [LARGE SCALE GENOMIC DNA]</scope>
    <source>
        <strain evidence="4 5">NPDC002593</strain>
    </source>
</reference>
<dbReference type="PANTHER" id="PTHR42796:SF4">
    <property type="entry name" value="FUMARYLACETOACETATE HYDROLASE DOMAIN-CONTAINING PROTEIN 2A"/>
    <property type="match status" value="1"/>
</dbReference>
<keyword evidence="2" id="KW-0479">Metal-binding</keyword>
<dbReference type="Proteomes" id="UP001601992">
    <property type="component" value="Unassembled WGS sequence"/>
</dbReference>
<feature type="domain" description="Fumarylacetoacetase-like C-terminal" evidence="3">
    <location>
        <begin position="94"/>
        <end position="306"/>
    </location>
</feature>
<keyword evidence="4" id="KW-0378">Hydrolase</keyword>
<dbReference type="GO" id="GO:0016787">
    <property type="term" value="F:hydrolase activity"/>
    <property type="evidence" value="ECO:0007669"/>
    <property type="project" value="UniProtKB-KW"/>
</dbReference>
<protein>
    <submittedName>
        <fullName evidence="4">Fumarylacetoacetate hydrolase family protein</fullName>
    </submittedName>
</protein>
<organism evidence="4 5">
    <name type="scientific">Nocardia jiangxiensis</name>
    <dbReference type="NCBI Taxonomy" id="282685"/>
    <lineage>
        <taxon>Bacteria</taxon>
        <taxon>Bacillati</taxon>
        <taxon>Actinomycetota</taxon>
        <taxon>Actinomycetes</taxon>
        <taxon>Mycobacteriales</taxon>
        <taxon>Nocardiaceae</taxon>
        <taxon>Nocardia</taxon>
    </lineage>
</organism>
<dbReference type="SUPFAM" id="SSF56529">
    <property type="entry name" value="FAH"/>
    <property type="match status" value="1"/>
</dbReference>
<dbReference type="InterPro" id="IPR036663">
    <property type="entry name" value="Fumarylacetoacetase_C_sf"/>
</dbReference>
<comment type="caution">
    <text evidence="4">The sequence shown here is derived from an EMBL/GenBank/DDBJ whole genome shotgun (WGS) entry which is preliminary data.</text>
</comment>
<evidence type="ECO:0000313" key="5">
    <source>
        <dbReference type="Proteomes" id="UP001601992"/>
    </source>
</evidence>
<evidence type="ECO:0000313" key="4">
    <source>
        <dbReference type="EMBL" id="MFF3573972.1"/>
    </source>
</evidence>
<gene>
    <name evidence="4" type="ORF">ACFYXQ_40100</name>
</gene>
<sequence>MRISTVSPAPGLATILLENTPALAIWADGFVLPLAEAARRHGAGAPPSCIRAALTDWDRWCDLLEYARNDGVGDTGWLAETAVDFLPAITDPPTIYCAATNYHDHIREMRSTKTFAAPRTPMYFLVPPASLAGHRGATARPDGCERLDWEVELAVIIGREADRIPAAQAHRVIAGYTVANDLSLRDFAHRDDTPFFPDWLAMKSYAGCTPLGPAIVPAECVPDPMNLELALSVNGERRQGSTTANMVFSIAEQIEYLSRIVPLRAGDVILTGTPAGTAAAWDGAYLSPGDTVVAEIRGVGRLETRISH</sequence>
<keyword evidence="5" id="KW-1185">Reference proteome</keyword>
<evidence type="ECO:0000256" key="2">
    <source>
        <dbReference type="ARBA" id="ARBA00022723"/>
    </source>
</evidence>
<evidence type="ECO:0000256" key="1">
    <source>
        <dbReference type="ARBA" id="ARBA00010211"/>
    </source>
</evidence>
<dbReference type="Gene3D" id="3.90.850.10">
    <property type="entry name" value="Fumarylacetoacetase-like, C-terminal domain"/>
    <property type="match status" value="1"/>
</dbReference>
<evidence type="ECO:0000259" key="3">
    <source>
        <dbReference type="Pfam" id="PF01557"/>
    </source>
</evidence>
<comment type="similarity">
    <text evidence="1">Belongs to the FAH family.</text>
</comment>
<dbReference type="EMBL" id="JBIAQY010000022">
    <property type="protein sequence ID" value="MFF3573972.1"/>
    <property type="molecule type" value="Genomic_DNA"/>
</dbReference>
<dbReference type="RefSeq" id="WP_387406659.1">
    <property type="nucleotide sequence ID" value="NZ_JBIAQY010000022.1"/>
</dbReference>
<dbReference type="PANTHER" id="PTHR42796">
    <property type="entry name" value="FUMARYLACETOACETATE HYDROLASE DOMAIN-CONTAINING PROTEIN 2A-RELATED"/>
    <property type="match status" value="1"/>
</dbReference>